<evidence type="ECO:0000256" key="6">
    <source>
        <dbReference type="SAM" id="SignalP"/>
    </source>
</evidence>
<organism evidence="7 8">
    <name type="scientific">Nocardiopsis composta</name>
    <dbReference type="NCBI Taxonomy" id="157465"/>
    <lineage>
        <taxon>Bacteria</taxon>
        <taxon>Bacillati</taxon>
        <taxon>Actinomycetota</taxon>
        <taxon>Actinomycetes</taxon>
        <taxon>Streptosporangiales</taxon>
        <taxon>Nocardiopsidaceae</taxon>
        <taxon>Nocardiopsis</taxon>
    </lineage>
</organism>
<proteinExistence type="inferred from homology"/>
<dbReference type="PRINTS" id="PR00861">
    <property type="entry name" value="ALYTICPTASE"/>
</dbReference>
<feature type="signal peptide" evidence="6">
    <location>
        <begin position="1"/>
        <end position="39"/>
    </location>
</feature>
<reference evidence="7 8" key="1">
    <citation type="submission" date="2020-08" db="EMBL/GenBank/DDBJ databases">
        <title>Sequencing the genomes of 1000 actinobacteria strains.</title>
        <authorList>
            <person name="Klenk H.-P."/>
        </authorList>
    </citation>
    <scope>NUCLEOTIDE SEQUENCE [LARGE SCALE GENOMIC DNA]</scope>
    <source>
        <strain evidence="7 8">DSM 44551</strain>
    </source>
</reference>
<dbReference type="EMBL" id="JACHDB010000001">
    <property type="protein sequence ID" value="MBB5431493.1"/>
    <property type="molecule type" value="Genomic_DNA"/>
</dbReference>
<dbReference type="SUPFAM" id="SSF50494">
    <property type="entry name" value="Trypsin-like serine proteases"/>
    <property type="match status" value="1"/>
</dbReference>
<dbReference type="AlphaFoldDB" id="A0A7W8QKI5"/>
<feature type="chain" id="PRO_5030618702" evidence="6">
    <location>
        <begin position="40"/>
        <end position="232"/>
    </location>
</feature>
<dbReference type="InterPro" id="IPR001316">
    <property type="entry name" value="Pept_S1A_streptogrisin"/>
</dbReference>
<dbReference type="InterPro" id="IPR043504">
    <property type="entry name" value="Peptidase_S1_PA_chymotrypsin"/>
</dbReference>
<evidence type="ECO:0000256" key="5">
    <source>
        <dbReference type="ARBA" id="ARBA00023157"/>
    </source>
</evidence>
<evidence type="ECO:0000256" key="3">
    <source>
        <dbReference type="ARBA" id="ARBA00022801"/>
    </source>
</evidence>
<keyword evidence="2" id="KW-0645">Protease</keyword>
<dbReference type="GO" id="GO:0004252">
    <property type="term" value="F:serine-type endopeptidase activity"/>
    <property type="evidence" value="ECO:0007669"/>
    <property type="project" value="InterPro"/>
</dbReference>
<gene>
    <name evidence="7" type="ORF">HDA36_001577</name>
</gene>
<evidence type="ECO:0000313" key="8">
    <source>
        <dbReference type="Proteomes" id="UP000572635"/>
    </source>
</evidence>
<keyword evidence="5" id="KW-1015">Disulfide bond</keyword>
<sequence>MPNIPRRTWAALRSFTVRSVLLPLAVLAAALAAAPPAAAGTGDGADAQIIAGDPFVNDDRPGTRCTIGVAVTVGFLADAGCGSAGDRIRGADGGTGQVAWSSPAEGVLLVAADPGWTPTALLRSGSGTAVVEGTDEAPVGATVCRTGASTGRHCGTILAKDQTVTTPEGTVTGLTRTGICAEPGDRGGVYYATGHVQGVFFAGSGNCATGGASFFHPVLPILSAHGLTAVTG</sequence>
<dbReference type="Gene3D" id="2.40.10.10">
    <property type="entry name" value="Trypsin-like serine proteases"/>
    <property type="match status" value="2"/>
</dbReference>
<evidence type="ECO:0000256" key="2">
    <source>
        <dbReference type="ARBA" id="ARBA00022670"/>
    </source>
</evidence>
<dbReference type="Proteomes" id="UP000572635">
    <property type="component" value="Unassembled WGS sequence"/>
</dbReference>
<protein>
    <submittedName>
        <fullName evidence="7">Streptogrisin C</fullName>
        <ecNumber evidence="7">3.4.21.-</ecNumber>
    </submittedName>
</protein>
<dbReference type="CDD" id="cd21112">
    <property type="entry name" value="alphaLP-like"/>
    <property type="match status" value="1"/>
</dbReference>
<dbReference type="RefSeq" id="WP_184391196.1">
    <property type="nucleotide sequence ID" value="NZ_BAAAJD010000031.1"/>
</dbReference>
<evidence type="ECO:0000256" key="4">
    <source>
        <dbReference type="ARBA" id="ARBA00022825"/>
    </source>
</evidence>
<accession>A0A7W8QKI5</accession>
<keyword evidence="4" id="KW-0720">Serine protease</keyword>
<keyword evidence="6" id="KW-0732">Signal</keyword>
<dbReference type="InterPro" id="IPR009003">
    <property type="entry name" value="Peptidase_S1_PA"/>
</dbReference>
<comment type="caution">
    <text evidence="7">The sequence shown here is derived from an EMBL/GenBank/DDBJ whole genome shotgun (WGS) entry which is preliminary data.</text>
</comment>
<comment type="similarity">
    <text evidence="1">Belongs to the peptidase S1 family.</text>
</comment>
<dbReference type="EC" id="3.4.21.-" evidence="7"/>
<evidence type="ECO:0000313" key="7">
    <source>
        <dbReference type="EMBL" id="MBB5431493.1"/>
    </source>
</evidence>
<name>A0A7W8QKI5_9ACTN</name>
<keyword evidence="3 7" id="KW-0378">Hydrolase</keyword>
<keyword evidence="8" id="KW-1185">Reference proteome</keyword>
<dbReference type="GO" id="GO:0006508">
    <property type="term" value="P:proteolysis"/>
    <property type="evidence" value="ECO:0007669"/>
    <property type="project" value="UniProtKB-KW"/>
</dbReference>
<evidence type="ECO:0000256" key="1">
    <source>
        <dbReference type="ARBA" id="ARBA00007664"/>
    </source>
</evidence>